<dbReference type="EMBL" id="GGFL01015870">
    <property type="protein sequence ID" value="MBW80048.1"/>
    <property type="molecule type" value="Transcribed_RNA"/>
</dbReference>
<proteinExistence type="predicted"/>
<reference evidence="1" key="1">
    <citation type="submission" date="2018-01" db="EMBL/GenBank/DDBJ databases">
        <title>An insight into the sialome of Amazonian anophelines.</title>
        <authorList>
            <person name="Ribeiro J.M."/>
            <person name="Scarpassa V."/>
            <person name="Calvo E."/>
        </authorList>
    </citation>
    <scope>NUCLEOTIDE SEQUENCE</scope>
</reference>
<protein>
    <submittedName>
        <fullName evidence="1">Putative secreted protein</fullName>
    </submittedName>
</protein>
<sequence length="96" mass="10409">MLAFFAYRLLPSMMKATCAGIGPARSTRITHRWYHSRLLSRTHVVGEGDDGADVVVAATVPFGAMAVGGPKMESQTRNARFNQDHLLVAGITILSH</sequence>
<dbReference type="AlphaFoldDB" id="A0A2M4DSC0"/>
<accession>A0A2M4DSC0</accession>
<name>A0A2M4DSC0_ANODA</name>
<evidence type="ECO:0000313" key="1">
    <source>
        <dbReference type="EMBL" id="MBW80048.1"/>
    </source>
</evidence>
<organism evidence="1">
    <name type="scientific">Anopheles darlingi</name>
    <name type="common">Mosquito</name>
    <dbReference type="NCBI Taxonomy" id="43151"/>
    <lineage>
        <taxon>Eukaryota</taxon>
        <taxon>Metazoa</taxon>
        <taxon>Ecdysozoa</taxon>
        <taxon>Arthropoda</taxon>
        <taxon>Hexapoda</taxon>
        <taxon>Insecta</taxon>
        <taxon>Pterygota</taxon>
        <taxon>Neoptera</taxon>
        <taxon>Endopterygota</taxon>
        <taxon>Diptera</taxon>
        <taxon>Nematocera</taxon>
        <taxon>Culicoidea</taxon>
        <taxon>Culicidae</taxon>
        <taxon>Anophelinae</taxon>
        <taxon>Anopheles</taxon>
    </lineage>
</organism>